<sequence>MSTNLNGPLDPHDFYDHNTHRRASPSTADRSAAPVPQIHASGGSEHSPLANRAFSRSPVRRQLRAVTEPVGGADHALNSVRSNPVLLPSRQPGSVKNIANKFDQGAAAAGGPPPLRVQTTQERYRRAPPGKSATPRSPIGAPGSRSESGMVKLQKRRPVQPKSPQKSPVTSFETSSSYSSNATITSAKSQPQSATTRRDAKMPIKAVPYASAKPPLFGELTADGWHGNFELSSYGPLGTLQLVPRRQSDGGNMALGHGRSQSQQDISRTKLSPPMKQKLHHKRSRSEMDAYPAQSAPSMPNLHGQNIPALYPTPPNSGTRNPLRKDSPTSRIPVSSRRQSHDSSIGSDPYSRSASAMSNGRGERKRQSRSPTRMKPSSGKENATPSSAPRSRYQPPPVTTPQNSQTLSAKIVVPLPKTSPPLRSSRPRQPVSAATTSASRARAAERFQTPATRDGRRPSEQWLGKPYDPQNERTRRKIPELGKVDFAERRARIQKAISQNLEKAESEENLRTRSRRPSEVSESAVPGAEGDTLNTVDEHQAEEFDRETAALDSSPPPPHDVRNRGLSLDTQALPDYANREPEPTTAATEATEFEVDESPVLGRPAEQQAVAEPTTESKVDDSAEELPILLSAVSYQRPSARPTTPPMEPMPMPQPEKVQSPSVLDNVRRMRERSQSSASGHETTFAGDSPSAEDSPSDIEDRWGLGQGLGGDQGSIRIMLDEDPTLTQGAKPWAGHVECEYRGEAEEHLAPQATDSPEADQEAFTRPEYTESPVEGEATLPDGMTDVTPRRQPRDDTLKPATYQAAMVFTATSDTLESDTALARAIDQYQTTGEVAPEMLQYIQNHTVDLQRLSANGGSDALMVQNLLDSMLDVRPAHEESSARDEELLQPTQYGLPLVTPDTPPDAAIATGTAVVFTNDASHDAIPEDDEEADFHEKIRKADEEWERQQRDEETKLGAVEEDAPTPPPKDFGYTPRSSTGPNSATFPPANLAEGLRISTTGDVIPEITAAGESVASTPVHEHLSPPRPAPPLPSHAPPPPPPPSHPGPTSPTITTRLPFGMPEVPQLPANASERESSELSPRVRKNLWGPSGSSRPSVDSQRAPPPSLPGAQSMSSFADSTRTSSMERSADSQTQLVKPTSPSPEYKRLMKRKHIIKELLDTENSYHQDLKIIEDIYKATVGDLVTADDTRTLFGNCDEIERFSLFFYDELRKAVAPVYVPAKQMRWANKRGSYSTTQSDGNGQTSMASADSIDEERDRGTTIGQCFLTNLHRMDQVYGAYLKNHDAANQRLTALKNTPTVKCWLDECHNNASDITSAWDLDSLLVKPTQRVAKYPLMLQQLFETTSPGHPDYEALKSATKDSVGMLTRINEAKKRADLVDQIINRKGKDTDVRSGIAKAFGRRTEKLKERVGIAEAFQDAEFDELSHKFGGHFIRLQICMRDVQDYLHRIDKAMDQITNTAAALDLYTDVAPSSLPEIESKWRRYGQAIREIAAIAFPEHKAAVYKRVIQPMITCIKLHEGPQNAINKRKRRIVDYAKCKSIEKRGEKPDRKVVEASEMYEALNDQLKIELPKLYGLTASLVQGCLTCFLEIQLKWYNMWERKLGVLLEAAEIPSSIQQIEPAFRPDYDIVKTRLLELGVCNGALLADSANFLSPTSTLVGDFEQVSLKRPSTLDGSKRTQSVGSDVSPFLGGLSKRHSSGYSHGGYDGGVPPLPSDGRFRSNSSMSARVTPLQTPGRTSPPARNPNIDSPASSPPPTLPNCTKKQQQQPEQEQPEPEQEARSVTPTPSGGETQQDMPIVLFVCASLFEFSIDKTRKEAGYPYLTYVQGEVFDVVAQKGELWLARNQDDGGGTLGWIWEQHFVILSQNS</sequence>
<reference evidence="5 6" key="1">
    <citation type="submission" date="2017-03" db="EMBL/GenBank/DDBJ databases">
        <title>Genomes of endolithic fungi from Antarctica.</title>
        <authorList>
            <person name="Coleine C."/>
            <person name="Masonjones S."/>
            <person name="Stajich J.E."/>
        </authorList>
    </citation>
    <scope>NUCLEOTIDE SEQUENCE [LARGE SCALE GENOMIC DNA]</scope>
    <source>
        <strain evidence="5 6">CCFEE 5184</strain>
    </source>
</reference>
<dbReference type="InterPro" id="IPR027267">
    <property type="entry name" value="AH/BAR_dom_sf"/>
</dbReference>
<dbReference type="InterPro" id="IPR035899">
    <property type="entry name" value="DBL_dom_sf"/>
</dbReference>
<dbReference type="EMBL" id="NAJQ01000082">
    <property type="protein sequence ID" value="TKA79775.1"/>
    <property type="molecule type" value="Genomic_DNA"/>
</dbReference>
<dbReference type="InterPro" id="IPR051492">
    <property type="entry name" value="Dynamin-Rho_GEF"/>
</dbReference>
<feature type="region of interest" description="Disordered" evidence="2">
    <location>
        <begin position="1674"/>
        <end position="1797"/>
    </location>
</feature>
<feature type="compositionally biased region" description="Basic and acidic residues" evidence="2">
    <location>
        <begin position="943"/>
        <end position="956"/>
    </location>
</feature>
<dbReference type="PANTHER" id="PTHR22834">
    <property type="entry name" value="NUCLEAR FUSION PROTEIN FUS2"/>
    <property type="match status" value="1"/>
</dbReference>
<feature type="region of interest" description="Disordered" evidence="2">
    <location>
        <begin position="242"/>
        <end position="715"/>
    </location>
</feature>
<feature type="compositionally biased region" description="Pro residues" evidence="2">
    <location>
        <begin position="643"/>
        <end position="654"/>
    </location>
</feature>
<dbReference type="STRING" id="329884.A0A4U0XXA6"/>
<evidence type="ECO:0000313" key="6">
    <source>
        <dbReference type="Proteomes" id="UP000309340"/>
    </source>
</evidence>
<dbReference type="PROSITE" id="PS51021">
    <property type="entry name" value="BAR"/>
    <property type="match status" value="1"/>
</dbReference>
<evidence type="ECO:0000259" key="4">
    <source>
        <dbReference type="PROSITE" id="PS51021"/>
    </source>
</evidence>
<dbReference type="FunFam" id="1.20.900.10:FF:000053">
    <property type="entry name" value="Rho guanyl nucleotide exchange factor, putative"/>
    <property type="match status" value="1"/>
</dbReference>
<feature type="compositionally biased region" description="Basic and acidic residues" evidence="2">
    <location>
        <begin position="470"/>
        <end position="491"/>
    </location>
</feature>
<dbReference type="PROSITE" id="PS50010">
    <property type="entry name" value="DH_2"/>
    <property type="match status" value="1"/>
</dbReference>
<dbReference type="PANTHER" id="PTHR22834:SF20">
    <property type="entry name" value="SH3 DOMAIN-CONTAINING PROTEIN"/>
    <property type="match status" value="1"/>
</dbReference>
<feature type="region of interest" description="Disordered" evidence="2">
    <location>
        <begin position="1"/>
        <end position="205"/>
    </location>
</feature>
<dbReference type="Pfam" id="PF00621">
    <property type="entry name" value="RhoGEF"/>
    <property type="match status" value="1"/>
</dbReference>
<dbReference type="InterPro" id="IPR004148">
    <property type="entry name" value="BAR_dom"/>
</dbReference>
<dbReference type="CDD" id="cd07589">
    <property type="entry name" value="BAR_DNMBP"/>
    <property type="match status" value="1"/>
</dbReference>
<dbReference type="SMART" id="SM00721">
    <property type="entry name" value="BAR"/>
    <property type="match status" value="1"/>
</dbReference>
<feature type="compositionally biased region" description="Polar residues" evidence="2">
    <location>
        <begin position="379"/>
        <end position="389"/>
    </location>
</feature>
<feature type="compositionally biased region" description="Polar residues" evidence="2">
    <location>
        <begin position="259"/>
        <end position="270"/>
    </location>
</feature>
<dbReference type="GO" id="GO:0032955">
    <property type="term" value="P:regulation of division septum assembly"/>
    <property type="evidence" value="ECO:0007669"/>
    <property type="project" value="TreeGrafter"/>
</dbReference>
<keyword evidence="1" id="KW-0344">Guanine-nucleotide releasing factor</keyword>
<feature type="region of interest" description="Disordered" evidence="2">
    <location>
        <begin position="1232"/>
        <end position="1257"/>
    </location>
</feature>
<feature type="compositionally biased region" description="Low complexity" evidence="2">
    <location>
        <begin position="167"/>
        <end position="186"/>
    </location>
</feature>
<feature type="compositionally biased region" description="Basic and acidic residues" evidence="2">
    <location>
        <begin position="502"/>
        <end position="519"/>
    </location>
</feature>
<proteinExistence type="predicted"/>
<feature type="compositionally biased region" description="Polar residues" evidence="2">
    <location>
        <begin position="1233"/>
        <end position="1250"/>
    </location>
</feature>
<dbReference type="GO" id="GO:0031991">
    <property type="term" value="P:regulation of actomyosin contractile ring contraction"/>
    <property type="evidence" value="ECO:0007669"/>
    <property type="project" value="TreeGrafter"/>
</dbReference>
<evidence type="ECO:0000259" key="3">
    <source>
        <dbReference type="PROSITE" id="PS50010"/>
    </source>
</evidence>
<evidence type="ECO:0000256" key="1">
    <source>
        <dbReference type="ARBA" id="ARBA00022658"/>
    </source>
</evidence>
<feature type="compositionally biased region" description="Polar residues" evidence="2">
    <location>
        <begin position="1723"/>
        <end position="1740"/>
    </location>
</feature>
<dbReference type="InterPro" id="IPR000219">
    <property type="entry name" value="DH_dom"/>
</dbReference>
<feature type="compositionally biased region" description="Polar residues" evidence="2">
    <location>
        <begin position="1092"/>
        <end position="1101"/>
    </location>
</feature>
<keyword evidence="6" id="KW-1185">Reference proteome</keyword>
<name>A0A4U0XXA6_9PEZI</name>
<feature type="domain" description="DH" evidence="3">
    <location>
        <begin position="1152"/>
        <end position="1374"/>
    </location>
</feature>
<dbReference type="CDD" id="cd00160">
    <property type="entry name" value="RhoGEF"/>
    <property type="match status" value="1"/>
</dbReference>
<accession>A0A4U0XXA6</accession>
<feature type="compositionally biased region" description="Polar residues" evidence="2">
    <location>
        <begin position="1111"/>
        <end position="1141"/>
    </location>
</feature>
<evidence type="ECO:0000256" key="2">
    <source>
        <dbReference type="SAM" id="MobiDB-lite"/>
    </source>
</evidence>
<dbReference type="SUPFAM" id="SSF103657">
    <property type="entry name" value="BAR/IMD domain-like"/>
    <property type="match status" value="1"/>
</dbReference>
<dbReference type="Proteomes" id="UP000309340">
    <property type="component" value="Unassembled WGS sequence"/>
</dbReference>
<gene>
    <name evidence="5" type="ORF">B0A55_03297</name>
</gene>
<dbReference type="SUPFAM" id="SSF48065">
    <property type="entry name" value="DBL homology domain (DH-domain)"/>
    <property type="match status" value="1"/>
</dbReference>
<dbReference type="GO" id="GO:0005085">
    <property type="term" value="F:guanyl-nucleotide exchange factor activity"/>
    <property type="evidence" value="ECO:0007669"/>
    <property type="project" value="UniProtKB-KW"/>
</dbReference>
<dbReference type="SMART" id="SM00325">
    <property type="entry name" value="RhoGEF"/>
    <property type="match status" value="1"/>
</dbReference>
<dbReference type="Pfam" id="PF03114">
    <property type="entry name" value="BAR"/>
    <property type="match status" value="1"/>
</dbReference>
<feature type="region of interest" description="Disordered" evidence="2">
    <location>
        <begin position="741"/>
        <end position="796"/>
    </location>
</feature>
<protein>
    <recommendedName>
        <fullName evidence="7">DH domain-containing protein</fullName>
    </recommendedName>
</protein>
<dbReference type="OrthoDB" id="10256089at2759"/>
<feature type="compositionally biased region" description="Polar residues" evidence="2">
    <location>
        <begin position="1784"/>
        <end position="1797"/>
    </location>
</feature>
<feature type="domain" description="BAR" evidence="4">
    <location>
        <begin position="1409"/>
        <end position="1632"/>
    </location>
</feature>
<comment type="caution">
    <text evidence="5">The sequence shown here is derived from an EMBL/GenBank/DDBJ whole genome shotgun (WGS) entry which is preliminary data.</text>
</comment>
<dbReference type="Gene3D" id="1.20.900.10">
    <property type="entry name" value="Dbl homology (DH) domain"/>
    <property type="match status" value="1"/>
</dbReference>
<dbReference type="Gene3D" id="1.20.1270.60">
    <property type="entry name" value="Arfaptin homology (AH) domain/BAR domain"/>
    <property type="match status" value="1"/>
</dbReference>
<feature type="region of interest" description="Disordered" evidence="2">
    <location>
        <begin position="943"/>
        <end position="1147"/>
    </location>
</feature>
<feature type="compositionally biased region" description="Basic and acidic residues" evidence="2">
    <location>
        <begin position="536"/>
        <end position="549"/>
    </location>
</feature>
<evidence type="ECO:0000313" key="5">
    <source>
        <dbReference type="EMBL" id="TKA79775.1"/>
    </source>
</evidence>
<feature type="compositionally biased region" description="Polar residues" evidence="2">
    <location>
        <begin position="976"/>
        <end position="986"/>
    </location>
</feature>
<organism evidence="5 6">
    <name type="scientific">Friedmanniomyces simplex</name>
    <dbReference type="NCBI Taxonomy" id="329884"/>
    <lineage>
        <taxon>Eukaryota</taxon>
        <taxon>Fungi</taxon>
        <taxon>Dikarya</taxon>
        <taxon>Ascomycota</taxon>
        <taxon>Pezizomycotina</taxon>
        <taxon>Dothideomycetes</taxon>
        <taxon>Dothideomycetidae</taxon>
        <taxon>Mycosphaerellales</taxon>
        <taxon>Teratosphaeriaceae</taxon>
        <taxon>Friedmanniomyces</taxon>
    </lineage>
</organism>
<dbReference type="GO" id="GO:0005737">
    <property type="term" value="C:cytoplasm"/>
    <property type="evidence" value="ECO:0007669"/>
    <property type="project" value="InterPro"/>
</dbReference>
<feature type="compositionally biased region" description="Low complexity" evidence="2">
    <location>
        <begin position="414"/>
        <end position="441"/>
    </location>
</feature>
<feature type="compositionally biased region" description="Polar residues" evidence="2">
    <location>
        <begin position="329"/>
        <end position="358"/>
    </location>
</feature>
<evidence type="ECO:0008006" key="7">
    <source>
        <dbReference type="Google" id="ProtNLM"/>
    </source>
</evidence>
<feature type="compositionally biased region" description="Pro residues" evidence="2">
    <location>
        <begin position="1026"/>
        <end position="1050"/>
    </location>
</feature>